<dbReference type="PANTHER" id="PTHR43537">
    <property type="entry name" value="TRANSCRIPTIONAL REGULATOR, GNTR FAMILY"/>
    <property type="match status" value="1"/>
</dbReference>
<reference evidence="5 6" key="1">
    <citation type="submission" date="2023-03" db="EMBL/GenBank/DDBJ databases">
        <title>YIM 152171 draft genome.</title>
        <authorList>
            <person name="Yang Z."/>
        </authorList>
    </citation>
    <scope>NUCLEOTIDE SEQUENCE [LARGE SCALE GENOMIC DNA]</scope>
    <source>
        <strain evidence="5 6">YIM 152171</strain>
    </source>
</reference>
<dbReference type="PANTHER" id="PTHR43537:SF45">
    <property type="entry name" value="GNTR FAMILY REGULATORY PROTEIN"/>
    <property type="match status" value="1"/>
</dbReference>
<evidence type="ECO:0000313" key="6">
    <source>
        <dbReference type="Proteomes" id="UP001301140"/>
    </source>
</evidence>
<name>A0AAP3UXY0_9PROT</name>
<protein>
    <submittedName>
        <fullName evidence="5">GntR family transcriptional regulator</fullName>
    </submittedName>
</protein>
<dbReference type="Gene3D" id="1.20.120.530">
    <property type="entry name" value="GntR ligand-binding domain-like"/>
    <property type="match status" value="1"/>
</dbReference>
<dbReference type="PROSITE" id="PS50949">
    <property type="entry name" value="HTH_GNTR"/>
    <property type="match status" value="1"/>
</dbReference>
<gene>
    <name evidence="5" type="ORF">PZ740_03995</name>
</gene>
<evidence type="ECO:0000256" key="3">
    <source>
        <dbReference type="ARBA" id="ARBA00023163"/>
    </source>
</evidence>
<keyword evidence="3" id="KW-0804">Transcription</keyword>
<dbReference type="GO" id="GO:0003700">
    <property type="term" value="F:DNA-binding transcription factor activity"/>
    <property type="evidence" value="ECO:0007669"/>
    <property type="project" value="InterPro"/>
</dbReference>
<dbReference type="Pfam" id="PF00392">
    <property type="entry name" value="GntR"/>
    <property type="match status" value="1"/>
</dbReference>
<dbReference type="AlphaFoldDB" id="A0AAP3UXY0"/>
<dbReference type="RefSeq" id="WP_327787966.1">
    <property type="nucleotide sequence ID" value="NZ_JARGEQ010000025.1"/>
</dbReference>
<evidence type="ECO:0000256" key="2">
    <source>
        <dbReference type="ARBA" id="ARBA00023125"/>
    </source>
</evidence>
<dbReference type="EMBL" id="JARGEQ010000025">
    <property type="protein sequence ID" value="MDF1585547.1"/>
    <property type="molecule type" value="Genomic_DNA"/>
</dbReference>
<evidence type="ECO:0000256" key="1">
    <source>
        <dbReference type="ARBA" id="ARBA00023015"/>
    </source>
</evidence>
<dbReference type="Gene3D" id="1.10.10.10">
    <property type="entry name" value="Winged helix-like DNA-binding domain superfamily/Winged helix DNA-binding domain"/>
    <property type="match status" value="1"/>
</dbReference>
<dbReference type="InterPro" id="IPR011711">
    <property type="entry name" value="GntR_C"/>
</dbReference>
<comment type="caution">
    <text evidence="5">The sequence shown here is derived from an EMBL/GenBank/DDBJ whole genome shotgun (WGS) entry which is preliminary data.</text>
</comment>
<dbReference type="InterPro" id="IPR008920">
    <property type="entry name" value="TF_FadR/GntR_C"/>
</dbReference>
<dbReference type="SMART" id="SM00345">
    <property type="entry name" value="HTH_GNTR"/>
    <property type="match status" value="1"/>
</dbReference>
<feature type="domain" description="HTH gntR-type" evidence="4">
    <location>
        <begin position="17"/>
        <end position="84"/>
    </location>
</feature>
<proteinExistence type="predicted"/>
<keyword evidence="1" id="KW-0805">Transcription regulation</keyword>
<dbReference type="InterPro" id="IPR000524">
    <property type="entry name" value="Tscrpt_reg_HTH_GntR"/>
</dbReference>
<dbReference type="SMART" id="SM00895">
    <property type="entry name" value="FCD"/>
    <property type="match status" value="1"/>
</dbReference>
<accession>A0AAP3UXY0</accession>
<dbReference type="Pfam" id="PF07729">
    <property type="entry name" value="FCD"/>
    <property type="match status" value="1"/>
</dbReference>
<dbReference type="SUPFAM" id="SSF46785">
    <property type="entry name" value="Winged helix' DNA-binding domain"/>
    <property type="match status" value="1"/>
</dbReference>
<keyword evidence="6" id="KW-1185">Reference proteome</keyword>
<keyword evidence="2" id="KW-0238">DNA-binding</keyword>
<dbReference type="InterPro" id="IPR036390">
    <property type="entry name" value="WH_DNA-bd_sf"/>
</dbReference>
<organism evidence="5 6">
    <name type="scientific">Marinimicrococcus flavescens</name>
    <dbReference type="NCBI Taxonomy" id="3031815"/>
    <lineage>
        <taxon>Bacteria</taxon>
        <taxon>Pseudomonadati</taxon>
        <taxon>Pseudomonadota</taxon>
        <taxon>Alphaproteobacteria</taxon>
        <taxon>Geminicoccales</taxon>
        <taxon>Geminicoccaceae</taxon>
        <taxon>Marinimicrococcus</taxon>
    </lineage>
</organism>
<dbReference type="SUPFAM" id="SSF48008">
    <property type="entry name" value="GntR ligand-binding domain-like"/>
    <property type="match status" value="1"/>
</dbReference>
<evidence type="ECO:0000313" key="5">
    <source>
        <dbReference type="EMBL" id="MDF1585547.1"/>
    </source>
</evidence>
<dbReference type="GO" id="GO:0003677">
    <property type="term" value="F:DNA binding"/>
    <property type="evidence" value="ECO:0007669"/>
    <property type="project" value="UniProtKB-KW"/>
</dbReference>
<dbReference type="Proteomes" id="UP001301140">
    <property type="component" value="Unassembled WGS sequence"/>
</dbReference>
<sequence length="216" mass="24183">MSKARIRADGAEQEMEGQGGDALLTSLRHDIVFGAVAPGQWLRQSELERRYGTSRAAIRRALAELESQGLVEHRLNYGYRVAVVDAAERAQLCQVRVILETGALPMILERLSADDLVGLRGLASAFEQAVEHEGRPQQVACNFAFHRRFYELSGNGPLEALIRHQRERADQGSTGRWQTVSGLRGASEEHFAILDALEARDLERLTELVRVHIERF</sequence>
<evidence type="ECO:0000259" key="4">
    <source>
        <dbReference type="PROSITE" id="PS50949"/>
    </source>
</evidence>
<dbReference type="InterPro" id="IPR036388">
    <property type="entry name" value="WH-like_DNA-bd_sf"/>
</dbReference>